<dbReference type="HOGENOM" id="CLU_022017_0_0_10"/>
<evidence type="ECO:0000256" key="5">
    <source>
        <dbReference type="SAM" id="Phobius"/>
    </source>
</evidence>
<dbReference type="PANTHER" id="PTHR43424:SF1">
    <property type="entry name" value="LOCUS PUTATIVE PROTEIN 1-RELATED"/>
    <property type="match status" value="1"/>
</dbReference>
<feature type="transmembrane region" description="Helical" evidence="5">
    <location>
        <begin position="412"/>
        <end position="434"/>
    </location>
</feature>
<dbReference type="PATRIC" id="fig|762968.3.peg.1956"/>
<evidence type="ECO:0000256" key="1">
    <source>
        <dbReference type="ARBA" id="ARBA00004141"/>
    </source>
</evidence>
<accession>G5SS48</accession>
<dbReference type="PANTHER" id="PTHR43424">
    <property type="entry name" value="LOCUS PUTATIVE PROTEIN 1-RELATED"/>
    <property type="match status" value="1"/>
</dbReference>
<dbReference type="Pfam" id="PF01943">
    <property type="entry name" value="Polysacc_synt"/>
    <property type="match status" value="1"/>
</dbReference>
<dbReference type="GO" id="GO:0016020">
    <property type="term" value="C:membrane"/>
    <property type="evidence" value="ECO:0007669"/>
    <property type="project" value="UniProtKB-SubCell"/>
</dbReference>
<feature type="transmembrane region" description="Helical" evidence="5">
    <location>
        <begin position="167"/>
        <end position="188"/>
    </location>
</feature>
<feature type="transmembrane region" description="Helical" evidence="5">
    <location>
        <begin position="114"/>
        <end position="133"/>
    </location>
</feature>
<evidence type="ECO:0000313" key="6">
    <source>
        <dbReference type="EMBL" id="EHG99949.1"/>
    </source>
</evidence>
<dbReference type="AlphaFoldDB" id="G5SS48"/>
<reference evidence="6 7" key="1">
    <citation type="submission" date="2011-03" db="EMBL/GenBank/DDBJ databases">
        <authorList>
            <person name="Weinstock G."/>
            <person name="Sodergren E."/>
            <person name="Clifton S."/>
            <person name="Fulton L."/>
            <person name="Fulton B."/>
            <person name="Courtney L."/>
            <person name="Fronick C."/>
            <person name="Harrison M."/>
            <person name="Strong C."/>
            <person name="Farmer C."/>
            <person name="Delahaunty K."/>
            <person name="Markovic C."/>
            <person name="Hall O."/>
            <person name="Minx P."/>
            <person name="Tomlinson C."/>
            <person name="Mitreva M."/>
            <person name="Hou S."/>
            <person name="Chen J."/>
            <person name="Wollam A."/>
            <person name="Pepin K.H."/>
            <person name="Johnson M."/>
            <person name="Bhonagiri V."/>
            <person name="Zhang X."/>
            <person name="Suruliraj S."/>
            <person name="Warren W."/>
            <person name="Chinwalla A."/>
            <person name="Mardis E.R."/>
            <person name="Wilson R.K."/>
        </authorList>
    </citation>
    <scope>NUCLEOTIDE SEQUENCE [LARGE SCALE GENOMIC DNA]</scope>
    <source>
        <strain evidence="6 7">YIT 11840</strain>
    </source>
</reference>
<feature type="transmembrane region" description="Helical" evidence="5">
    <location>
        <begin position="142"/>
        <end position="161"/>
    </location>
</feature>
<feature type="transmembrane region" description="Helical" evidence="5">
    <location>
        <begin position="379"/>
        <end position="400"/>
    </location>
</feature>
<feature type="transmembrane region" description="Helical" evidence="5">
    <location>
        <begin position="46"/>
        <end position="63"/>
    </location>
</feature>
<protein>
    <submittedName>
        <fullName evidence="6">Polysaccharide biosynthesis protein</fullName>
    </submittedName>
</protein>
<comment type="subcellular location">
    <subcellularLocation>
        <location evidence="1">Membrane</location>
        <topology evidence="1">Multi-pass membrane protein</topology>
    </subcellularLocation>
</comment>
<proteinExistence type="predicted"/>
<gene>
    <name evidence="6" type="ORF">HMPREF9441_02198</name>
</gene>
<feature type="transmembrane region" description="Helical" evidence="5">
    <location>
        <begin position="354"/>
        <end position="373"/>
    </location>
</feature>
<feature type="transmembrane region" description="Helical" evidence="5">
    <location>
        <begin position="209"/>
        <end position="231"/>
    </location>
</feature>
<keyword evidence="7" id="KW-1185">Reference proteome</keyword>
<dbReference type="CDD" id="cd13128">
    <property type="entry name" value="MATE_Wzx_like"/>
    <property type="match status" value="1"/>
</dbReference>
<dbReference type="InterPro" id="IPR002797">
    <property type="entry name" value="Polysacc_synth"/>
</dbReference>
<feature type="transmembrane region" description="Helical" evidence="5">
    <location>
        <begin position="251"/>
        <end position="269"/>
    </location>
</feature>
<feature type="transmembrane region" description="Helical" evidence="5">
    <location>
        <begin position="7"/>
        <end position="26"/>
    </location>
</feature>
<evidence type="ECO:0000256" key="3">
    <source>
        <dbReference type="ARBA" id="ARBA00022989"/>
    </source>
</evidence>
<feature type="transmembrane region" description="Helical" evidence="5">
    <location>
        <begin position="440"/>
        <end position="465"/>
    </location>
</feature>
<dbReference type="eggNOG" id="COG2244">
    <property type="taxonomic scope" value="Bacteria"/>
</dbReference>
<comment type="caution">
    <text evidence="6">The sequence shown here is derived from an EMBL/GenBank/DDBJ whole genome shotgun (WGS) entry which is preliminary data.</text>
</comment>
<organism evidence="6 7">
    <name type="scientific">Paraprevotella clara YIT 11840</name>
    <dbReference type="NCBI Taxonomy" id="762968"/>
    <lineage>
        <taxon>Bacteria</taxon>
        <taxon>Pseudomonadati</taxon>
        <taxon>Bacteroidota</taxon>
        <taxon>Bacteroidia</taxon>
        <taxon>Bacteroidales</taxon>
        <taxon>Prevotellaceae</taxon>
        <taxon>Paraprevotella</taxon>
    </lineage>
</organism>
<dbReference type="OrthoDB" id="9815702at2"/>
<feature type="transmembrane region" description="Helical" evidence="5">
    <location>
        <begin position="289"/>
        <end position="314"/>
    </location>
</feature>
<feature type="transmembrane region" description="Helical" evidence="5">
    <location>
        <begin position="84"/>
        <end position="108"/>
    </location>
</feature>
<evidence type="ECO:0000256" key="4">
    <source>
        <dbReference type="ARBA" id="ARBA00023136"/>
    </source>
</evidence>
<dbReference type="Proteomes" id="UP000003598">
    <property type="component" value="Unassembled WGS sequence"/>
</dbReference>
<dbReference type="GeneID" id="93557636"/>
<feature type="transmembrane region" description="Helical" evidence="5">
    <location>
        <begin position="326"/>
        <end position="347"/>
    </location>
</feature>
<name>G5SS48_9BACT</name>
<keyword evidence="2 5" id="KW-0812">Transmembrane</keyword>
<keyword evidence="3 5" id="KW-1133">Transmembrane helix</keyword>
<evidence type="ECO:0000256" key="2">
    <source>
        <dbReference type="ARBA" id="ARBA00022692"/>
    </source>
</evidence>
<keyword evidence="4 5" id="KW-0472">Membrane</keyword>
<sequence>MGLQKNIVYSAVLTCSTYLVPLLVFPYISRVLGVDGIGAVDFVDSVINYCVLLSMMGMTTLGVREIARNKSNPVLLQQAFADLFSLNLLSTLVVLFVLALMICLVPQLWDKKELFCIGAIKLVANLFWIEWFFKGIENFRYITIRSVVLRLLFICFVYLLVHEEQDYGVYYFLFVSLTLGNAIFNWNFRKRYIGCSLRHVDIKRYAKPFFRLGGFAVLSSVYTQLITVWLGLQCGETEVGYYTTSTRLHQVIIALFSTLTSVIIPRMSVLFKENRLTDVRQLTEKAFQILFLFAFPVFSFMEFFASDLISLIAGPGFEAAVFPMRIVVFQVFIIGTEQICILQILIPMQKEREILRAAICGVSVCLLGGGLLIPQMHSMGAALTWFFSELAVMLVALHYVKAFLGINFPFAMFCRYACISLPYVLGAITIFVASESGIGRLAWALAFFLCYAIVCEEYVLRIHVLSTVWKKMRKK</sequence>
<dbReference type="InterPro" id="IPR052556">
    <property type="entry name" value="PolySynth_Transporter"/>
</dbReference>
<dbReference type="EMBL" id="AFFY01000028">
    <property type="protein sequence ID" value="EHG99949.1"/>
    <property type="molecule type" value="Genomic_DNA"/>
</dbReference>
<dbReference type="STRING" id="762968.HMPREF9441_02198"/>
<evidence type="ECO:0000313" key="7">
    <source>
        <dbReference type="Proteomes" id="UP000003598"/>
    </source>
</evidence>
<dbReference type="RefSeq" id="WP_008620554.1">
    <property type="nucleotide sequence ID" value="NZ_JH376601.1"/>
</dbReference>